<dbReference type="Pfam" id="PF18599">
    <property type="entry name" value="LCIB_C_CA"/>
    <property type="match status" value="1"/>
</dbReference>
<gene>
    <name evidence="2" type="ORF">V202x_37350</name>
</gene>
<evidence type="ECO:0000313" key="2">
    <source>
        <dbReference type="EMBL" id="QDU10336.1"/>
    </source>
</evidence>
<dbReference type="Proteomes" id="UP000318384">
    <property type="component" value="Chromosome"/>
</dbReference>
<dbReference type="AlphaFoldDB" id="A0A517WYK2"/>
<organism evidence="2 3">
    <name type="scientific">Gimesia aquarii</name>
    <dbReference type="NCBI Taxonomy" id="2527964"/>
    <lineage>
        <taxon>Bacteria</taxon>
        <taxon>Pseudomonadati</taxon>
        <taxon>Planctomycetota</taxon>
        <taxon>Planctomycetia</taxon>
        <taxon>Planctomycetales</taxon>
        <taxon>Planctomycetaceae</taxon>
        <taxon>Gimesia</taxon>
    </lineage>
</organism>
<evidence type="ECO:0000313" key="3">
    <source>
        <dbReference type="Proteomes" id="UP000318384"/>
    </source>
</evidence>
<accession>A0A517WYK2</accession>
<feature type="domain" description="Limiting CO2-inducible protein B/C beta carbonyic anhydrase" evidence="1">
    <location>
        <begin position="18"/>
        <end position="224"/>
    </location>
</feature>
<dbReference type="PANTHER" id="PTHR38016:SF1">
    <property type="entry name" value="LIMITING CO2-INDUCIBLE PROTEIN B_C BETA CARBONYIC ANHYDRASE DOMAIN-CONTAINING PROTEIN"/>
    <property type="match status" value="1"/>
</dbReference>
<dbReference type="EMBL" id="CP037422">
    <property type="protein sequence ID" value="QDU10336.1"/>
    <property type="molecule type" value="Genomic_DNA"/>
</dbReference>
<reference evidence="2 3" key="1">
    <citation type="submission" date="2019-03" db="EMBL/GenBank/DDBJ databases">
        <title>Deep-cultivation of Planctomycetes and their phenomic and genomic characterization uncovers novel biology.</title>
        <authorList>
            <person name="Wiegand S."/>
            <person name="Jogler M."/>
            <person name="Boedeker C."/>
            <person name="Pinto D."/>
            <person name="Vollmers J."/>
            <person name="Rivas-Marin E."/>
            <person name="Kohn T."/>
            <person name="Peeters S.H."/>
            <person name="Heuer A."/>
            <person name="Rast P."/>
            <person name="Oberbeckmann S."/>
            <person name="Bunk B."/>
            <person name="Jeske O."/>
            <person name="Meyerdierks A."/>
            <person name="Storesund J.E."/>
            <person name="Kallscheuer N."/>
            <person name="Luecker S."/>
            <person name="Lage O.M."/>
            <person name="Pohl T."/>
            <person name="Merkel B.J."/>
            <person name="Hornburger P."/>
            <person name="Mueller R.-W."/>
            <person name="Bruemmer F."/>
            <person name="Labrenz M."/>
            <person name="Spormann A.M."/>
            <person name="Op den Camp H."/>
            <person name="Overmann J."/>
            <person name="Amann R."/>
            <person name="Jetten M.S.M."/>
            <person name="Mascher T."/>
            <person name="Medema M.H."/>
            <person name="Devos D.P."/>
            <person name="Kaster A.-K."/>
            <person name="Ovreas L."/>
            <person name="Rohde M."/>
            <person name="Galperin M.Y."/>
            <person name="Jogler C."/>
        </authorList>
    </citation>
    <scope>NUCLEOTIDE SEQUENCE [LARGE SCALE GENOMIC DNA]</scope>
    <source>
        <strain evidence="2 3">V202</strain>
    </source>
</reference>
<keyword evidence="3" id="KW-1185">Reference proteome</keyword>
<protein>
    <recommendedName>
        <fullName evidence="1">Limiting CO2-inducible protein B/C beta carbonyic anhydrase domain-containing protein</fullName>
    </recommendedName>
</protein>
<dbReference type="PANTHER" id="PTHR38016">
    <property type="entry name" value="UNNAMED PRODUCT"/>
    <property type="match status" value="1"/>
</dbReference>
<dbReference type="OrthoDB" id="5570271at2"/>
<sequence>MSWDQIVHKHYPGALTCSQAVDENIKFLEDELGGDRTKTLLAKSRCADDLVSTRKTFSEYLSDPFQLGGLAGFPFTGRTGMTAYSHHIPDGGTAFILYGPHIGVTADGDIGKVLRPGQSRCTTACGALVGAVGVLETGNSLESSNDDFQLPQIVKMLTPSRDRILDADSPIKEATQVSYEIIQDQVDQIIDATIKEFSCKRILLLGSIRINTDAGFEDYMTIESRKHIDL</sequence>
<evidence type="ECO:0000259" key="1">
    <source>
        <dbReference type="Pfam" id="PF18599"/>
    </source>
</evidence>
<proteinExistence type="predicted"/>
<dbReference type="InterPro" id="IPR040703">
    <property type="entry name" value="LCIB/C_CA"/>
</dbReference>
<name>A0A517WYK2_9PLAN</name>
<dbReference type="RefSeq" id="WP_145177896.1">
    <property type="nucleotide sequence ID" value="NZ_CP037422.1"/>
</dbReference>